<evidence type="ECO:0000259" key="1">
    <source>
        <dbReference type="PROSITE" id="PS51819"/>
    </source>
</evidence>
<dbReference type="PANTHER" id="PTHR36503:SF3">
    <property type="entry name" value="BLR0126 PROTEIN"/>
    <property type="match status" value="1"/>
</dbReference>
<dbReference type="Pfam" id="PF00903">
    <property type="entry name" value="Glyoxalase"/>
    <property type="match status" value="1"/>
</dbReference>
<dbReference type="OrthoDB" id="9804944at2"/>
<evidence type="ECO:0000313" key="2">
    <source>
        <dbReference type="EMBL" id="ALX48331.1"/>
    </source>
</evidence>
<gene>
    <name evidence="2" type="ORF">AOX59_06740</name>
</gene>
<dbReference type="Proteomes" id="UP000050331">
    <property type="component" value="Chromosome"/>
</dbReference>
<dbReference type="AlphaFoldDB" id="A0A0U3NNN3"/>
<reference evidence="2 3" key="1">
    <citation type="submission" date="2016-01" db="EMBL/GenBank/DDBJ databases">
        <title>Complete genome sequence of strain Lentibacillus amyloliquefaciens LAM0015T isolated from saline sediment.</title>
        <authorList>
            <person name="Wang J.-L."/>
            <person name="He M.-X."/>
        </authorList>
    </citation>
    <scope>NUCLEOTIDE SEQUENCE [LARGE SCALE GENOMIC DNA]</scope>
    <source>
        <strain evidence="2 3">LAM0015</strain>
    </source>
</reference>
<organism evidence="2 3">
    <name type="scientific">Lentibacillus amyloliquefaciens</name>
    <dbReference type="NCBI Taxonomy" id="1472767"/>
    <lineage>
        <taxon>Bacteria</taxon>
        <taxon>Bacillati</taxon>
        <taxon>Bacillota</taxon>
        <taxon>Bacilli</taxon>
        <taxon>Bacillales</taxon>
        <taxon>Bacillaceae</taxon>
        <taxon>Lentibacillus</taxon>
    </lineage>
</organism>
<dbReference type="PROSITE" id="PS51819">
    <property type="entry name" value="VOC"/>
    <property type="match status" value="1"/>
</dbReference>
<dbReference type="Gene3D" id="3.10.180.10">
    <property type="entry name" value="2,3-Dihydroxybiphenyl 1,2-Dioxygenase, domain 1"/>
    <property type="match status" value="1"/>
</dbReference>
<dbReference type="InterPro" id="IPR029068">
    <property type="entry name" value="Glyas_Bleomycin-R_OHBP_Dase"/>
</dbReference>
<dbReference type="STRING" id="1472767.AOX59_06740"/>
<feature type="domain" description="VOC" evidence="1">
    <location>
        <begin position="8"/>
        <end position="122"/>
    </location>
</feature>
<dbReference type="InterPro" id="IPR004360">
    <property type="entry name" value="Glyas_Fos-R_dOase_dom"/>
</dbReference>
<sequence>MTNFKIEKLSTIVIPVKNMDRSIHFYKNVLGLTEEFIEDGMAYFSVGPGESKMTIMLHIIDEPEPVEKGVIFELLADDVTKAVASIKSAGGKIMQEPVDREWGVKEAVISDPDGYRIWIVQPLS</sequence>
<dbReference type="PANTHER" id="PTHR36503">
    <property type="entry name" value="BLR2520 PROTEIN"/>
    <property type="match status" value="1"/>
</dbReference>
<protein>
    <recommendedName>
        <fullName evidence="1">VOC domain-containing protein</fullName>
    </recommendedName>
</protein>
<proteinExistence type="predicted"/>
<accession>A0A0U3NNN3</accession>
<dbReference type="KEGG" id="lao:AOX59_06740"/>
<dbReference type="EMBL" id="CP013862">
    <property type="protein sequence ID" value="ALX48331.1"/>
    <property type="molecule type" value="Genomic_DNA"/>
</dbReference>
<dbReference type="RefSeq" id="WP_068443655.1">
    <property type="nucleotide sequence ID" value="NZ_CP013862.1"/>
</dbReference>
<evidence type="ECO:0000313" key="3">
    <source>
        <dbReference type="Proteomes" id="UP000050331"/>
    </source>
</evidence>
<keyword evidence="3" id="KW-1185">Reference proteome</keyword>
<name>A0A0U3NNN3_9BACI</name>
<dbReference type="InterPro" id="IPR037523">
    <property type="entry name" value="VOC_core"/>
</dbReference>
<dbReference type="SUPFAM" id="SSF54593">
    <property type="entry name" value="Glyoxalase/Bleomycin resistance protein/Dihydroxybiphenyl dioxygenase"/>
    <property type="match status" value="1"/>
</dbReference>